<dbReference type="RefSeq" id="WP_055238351.1">
    <property type="nucleotide sequence ID" value="NZ_CYXM01000011.1"/>
</dbReference>
<evidence type="ECO:0000313" key="2">
    <source>
        <dbReference type="Proteomes" id="UP000095673"/>
    </source>
</evidence>
<gene>
    <name evidence="1" type="ORF">ERS852580_02299</name>
</gene>
<sequence>MNKKIITIIFTLSTMLFLVGCSFTNNESNGSDKNYTYNDLDENQKEIIDNVYAELGGELGDWGYTYEPSAIPASKIKFFYEDSKLIFAAFHDYGGGNGGGSYSVYEIDENSGTVSGHSYDTLNENDVLNKRVLAVELLSGESFDVEASEDSQKDILANSYGKAVNE</sequence>
<protein>
    <submittedName>
        <fullName evidence="1">Uncharacterized protein</fullName>
    </submittedName>
</protein>
<dbReference type="Proteomes" id="UP000095673">
    <property type="component" value="Unassembled WGS sequence"/>
</dbReference>
<name>A0A173UNU7_9FIRM</name>
<dbReference type="AlphaFoldDB" id="A0A173UNU7"/>
<accession>A0A173UNU7</accession>
<organism evidence="1 2">
    <name type="scientific">Agathobacter rectalis</name>
    <dbReference type="NCBI Taxonomy" id="39491"/>
    <lineage>
        <taxon>Bacteria</taxon>
        <taxon>Bacillati</taxon>
        <taxon>Bacillota</taxon>
        <taxon>Clostridia</taxon>
        <taxon>Lachnospirales</taxon>
        <taxon>Lachnospiraceae</taxon>
        <taxon>Agathobacter</taxon>
    </lineage>
</organism>
<reference evidence="1 2" key="1">
    <citation type="submission" date="2015-09" db="EMBL/GenBank/DDBJ databases">
        <authorList>
            <consortium name="Pathogen Informatics"/>
        </authorList>
    </citation>
    <scope>NUCLEOTIDE SEQUENCE [LARGE SCALE GENOMIC DNA]</scope>
    <source>
        <strain evidence="1 2">2789STDY5834968</strain>
    </source>
</reference>
<proteinExistence type="predicted"/>
<dbReference type="PROSITE" id="PS51257">
    <property type="entry name" value="PROKAR_LIPOPROTEIN"/>
    <property type="match status" value="1"/>
</dbReference>
<dbReference type="EMBL" id="CYXM01000011">
    <property type="protein sequence ID" value="CUN16733.1"/>
    <property type="molecule type" value="Genomic_DNA"/>
</dbReference>
<evidence type="ECO:0000313" key="1">
    <source>
        <dbReference type="EMBL" id="CUN16733.1"/>
    </source>
</evidence>